<organism evidence="1 2">
    <name type="scientific">Variovorax guangxiensis</name>
    <dbReference type="NCBI Taxonomy" id="1775474"/>
    <lineage>
        <taxon>Bacteria</taxon>
        <taxon>Pseudomonadati</taxon>
        <taxon>Pseudomonadota</taxon>
        <taxon>Betaproteobacteria</taxon>
        <taxon>Burkholderiales</taxon>
        <taxon>Comamonadaceae</taxon>
        <taxon>Variovorax</taxon>
    </lineage>
</organism>
<dbReference type="RefSeq" id="WP_126025181.1">
    <property type="nucleotide sequence ID" value="NZ_RXFT01000017.1"/>
</dbReference>
<accession>A0A433MT93</accession>
<proteinExistence type="predicted"/>
<reference evidence="1 2" key="1">
    <citation type="submission" date="2018-12" db="EMBL/GenBank/DDBJ databases">
        <title>The genome sequences of Variovorax guangxiensis DSM 27352.</title>
        <authorList>
            <person name="Gao J."/>
            <person name="Sun J."/>
        </authorList>
    </citation>
    <scope>NUCLEOTIDE SEQUENCE [LARGE SCALE GENOMIC DNA]</scope>
    <source>
        <strain evidence="1 2">DSM 27352</strain>
    </source>
</reference>
<evidence type="ECO:0000313" key="2">
    <source>
        <dbReference type="Proteomes" id="UP000281118"/>
    </source>
</evidence>
<name>A0A433MT93_9BURK</name>
<protein>
    <submittedName>
        <fullName evidence="1">Uncharacterized protein</fullName>
    </submittedName>
</protein>
<gene>
    <name evidence="1" type="ORF">EJP67_29005</name>
</gene>
<sequence>MHFVPADRLSTDENERHAMLRTYFCDKDALPIPAQGGWELELAWPTGKDRHVDPALDQGLRWWRGNLDLGDMPFARRREGKILTALYDTWTLHSWSEWLERSDAHPSDGIVILHVDDHRDLGSPRLFLRDGKWVDAITLQAFDLRDPASVERSIQSGAVGMGSFMTPFLHLFPQADVRHLCQPPKTSVTRRCSFRATTEPDTLLDPGSLRPAIELQEESEGLGTYLATPDMDTWLAGIGDQPVLLHIDMDYFNNRYDGDSDWKTRSEVLDPDSRSVGERIDALTAALARHALGQRLEDVTIAFSPGFFPAELWQEADERLRRGLEEIL</sequence>
<dbReference type="EMBL" id="RXFT01000017">
    <property type="protein sequence ID" value="RUR71101.1"/>
    <property type="molecule type" value="Genomic_DNA"/>
</dbReference>
<dbReference type="Proteomes" id="UP000281118">
    <property type="component" value="Unassembled WGS sequence"/>
</dbReference>
<dbReference type="AlphaFoldDB" id="A0A433MT93"/>
<comment type="caution">
    <text evidence="1">The sequence shown here is derived from an EMBL/GenBank/DDBJ whole genome shotgun (WGS) entry which is preliminary data.</text>
</comment>
<dbReference type="OrthoDB" id="581720at2"/>
<evidence type="ECO:0000313" key="1">
    <source>
        <dbReference type="EMBL" id="RUR71101.1"/>
    </source>
</evidence>